<feature type="transmembrane region" description="Helical" evidence="1">
    <location>
        <begin position="284"/>
        <end position="303"/>
    </location>
</feature>
<name>A0ABU6MFM6_9BACI</name>
<protein>
    <submittedName>
        <fullName evidence="3">DUF418 domain-containing protein</fullName>
    </submittedName>
</protein>
<keyword evidence="1" id="KW-0812">Transmembrane</keyword>
<feature type="domain" description="DUF418" evidence="2">
    <location>
        <begin position="229"/>
        <end position="381"/>
    </location>
</feature>
<organism evidence="3 4">
    <name type="scientific">Heyndrickxia acidicola</name>
    <dbReference type="NCBI Taxonomy" id="209389"/>
    <lineage>
        <taxon>Bacteria</taxon>
        <taxon>Bacillati</taxon>
        <taxon>Bacillota</taxon>
        <taxon>Bacilli</taxon>
        <taxon>Bacillales</taxon>
        <taxon>Bacillaceae</taxon>
        <taxon>Heyndrickxia</taxon>
    </lineage>
</organism>
<proteinExistence type="predicted"/>
<dbReference type="RefSeq" id="WP_232317565.1">
    <property type="nucleotide sequence ID" value="NZ_JARMAB010000006.1"/>
</dbReference>
<feature type="transmembrane region" description="Helical" evidence="1">
    <location>
        <begin position="243"/>
        <end position="264"/>
    </location>
</feature>
<dbReference type="PANTHER" id="PTHR30590:SF2">
    <property type="entry name" value="INNER MEMBRANE PROTEIN"/>
    <property type="match status" value="1"/>
</dbReference>
<feature type="transmembrane region" description="Helical" evidence="1">
    <location>
        <begin position="139"/>
        <end position="160"/>
    </location>
</feature>
<gene>
    <name evidence="3" type="ORF">P4T90_05170</name>
</gene>
<dbReference type="EMBL" id="JARMAB010000006">
    <property type="protein sequence ID" value="MED1202483.1"/>
    <property type="molecule type" value="Genomic_DNA"/>
</dbReference>
<dbReference type="Pfam" id="PF04235">
    <property type="entry name" value="DUF418"/>
    <property type="match status" value="1"/>
</dbReference>
<feature type="transmembrane region" description="Helical" evidence="1">
    <location>
        <begin position="315"/>
        <end position="333"/>
    </location>
</feature>
<dbReference type="InterPro" id="IPR052529">
    <property type="entry name" value="Bact_Transport_Assoc"/>
</dbReference>
<sequence length="401" mass="45381">MRPIEPSNRILSLDILRGFSLLGIYIVNMISFHSPFLYYDPLEWWRFEEKTAYEWIEVLAESSFYPIFAMMFGYGLSMIRDRVIQKSENYYRVAVRRLVILLCIGCIHAFLIWSGDILITYAICGLLVLGFLKYSGKTLLFSGIALFLFPNLLFGLYLLWSALVSPNQAGIYADITNIQSSISAYGSGGLGAIMKQRLTDWLAVNGPDNLIFLIFGIIPFILIGAGASKQKWLETAKGDQKKWMVILCFSAAAGIFLKLLPIVLTENLAYQFIAEKMGGPVLSFAYIALILLITNWKWGAICLKPLAAAGRMSLTVYLLQSIIGTLIFYHYGLDLYGQVTIEDGTYLAIGIYFILVILADCWFLKFRYGPLEKIWRSLTYGSVFSKRKETPAYFIGNKYSK</sequence>
<accession>A0ABU6MFM6</accession>
<feature type="transmembrane region" description="Helical" evidence="1">
    <location>
        <begin position="117"/>
        <end position="132"/>
    </location>
</feature>
<comment type="caution">
    <text evidence="3">The sequence shown here is derived from an EMBL/GenBank/DDBJ whole genome shotgun (WGS) entry which is preliminary data.</text>
</comment>
<dbReference type="Proteomes" id="UP001341444">
    <property type="component" value="Unassembled WGS sequence"/>
</dbReference>
<feature type="transmembrane region" description="Helical" evidence="1">
    <location>
        <begin position="210"/>
        <end position="227"/>
    </location>
</feature>
<evidence type="ECO:0000259" key="2">
    <source>
        <dbReference type="Pfam" id="PF04235"/>
    </source>
</evidence>
<evidence type="ECO:0000313" key="4">
    <source>
        <dbReference type="Proteomes" id="UP001341444"/>
    </source>
</evidence>
<keyword evidence="1" id="KW-1133">Transmembrane helix</keyword>
<keyword evidence="1" id="KW-0472">Membrane</keyword>
<feature type="transmembrane region" description="Helical" evidence="1">
    <location>
        <begin position="345"/>
        <end position="364"/>
    </location>
</feature>
<feature type="transmembrane region" description="Helical" evidence="1">
    <location>
        <begin position="21"/>
        <end position="39"/>
    </location>
</feature>
<evidence type="ECO:0000313" key="3">
    <source>
        <dbReference type="EMBL" id="MED1202483.1"/>
    </source>
</evidence>
<dbReference type="PANTHER" id="PTHR30590">
    <property type="entry name" value="INNER MEMBRANE PROTEIN"/>
    <property type="match status" value="1"/>
</dbReference>
<feature type="transmembrane region" description="Helical" evidence="1">
    <location>
        <begin position="91"/>
        <end position="111"/>
    </location>
</feature>
<evidence type="ECO:0000256" key="1">
    <source>
        <dbReference type="SAM" id="Phobius"/>
    </source>
</evidence>
<reference evidence="3 4" key="1">
    <citation type="submission" date="2023-03" db="EMBL/GenBank/DDBJ databases">
        <title>Bacillus Genome Sequencing.</title>
        <authorList>
            <person name="Dunlap C."/>
        </authorList>
    </citation>
    <scope>NUCLEOTIDE SEQUENCE [LARGE SCALE GENOMIC DNA]</scope>
    <source>
        <strain evidence="3 4">B-23453</strain>
    </source>
</reference>
<keyword evidence="4" id="KW-1185">Reference proteome</keyword>
<dbReference type="InterPro" id="IPR007349">
    <property type="entry name" value="DUF418"/>
</dbReference>
<feature type="transmembrane region" description="Helical" evidence="1">
    <location>
        <begin position="59"/>
        <end position="79"/>
    </location>
</feature>